<proteinExistence type="predicted"/>
<dbReference type="SUPFAM" id="SSF100950">
    <property type="entry name" value="NagB/RpiA/CoA transferase-like"/>
    <property type="match status" value="1"/>
</dbReference>
<dbReference type="Pfam" id="PF13336">
    <property type="entry name" value="AcetylCoA_hyd_C"/>
    <property type="match status" value="1"/>
</dbReference>
<dbReference type="Proteomes" id="UP000050761">
    <property type="component" value="Unassembled WGS sequence"/>
</dbReference>
<dbReference type="InterPro" id="IPR046433">
    <property type="entry name" value="ActCoA_hydro"/>
</dbReference>
<evidence type="ECO:0000259" key="1">
    <source>
        <dbReference type="Pfam" id="PF13336"/>
    </source>
</evidence>
<dbReference type="InterPro" id="IPR038460">
    <property type="entry name" value="AcetylCoA_hyd_C_sf"/>
</dbReference>
<dbReference type="OrthoDB" id="5851018at2759"/>
<reference evidence="2 3" key="1">
    <citation type="submission" date="2018-11" db="EMBL/GenBank/DDBJ databases">
        <authorList>
            <consortium name="Pathogen Informatics"/>
        </authorList>
    </citation>
    <scope>NUCLEOTIDE SEQUENCE [LARGE SCALE GENOMIC DNA]</scope>
</reference>
<name>A0A183F6S2_HELPZ</name>
<dbReference type="GO" id="GO:0006083">
    <property type="term" value="P:acetate metabolic process"/>
    <property type="evidence" value="ECO:0007669"/>
    <property type="project" value="InterPro"/>
</dbReference>
<accession>A0A3P7TP44</accession>
<gene>
    <name evidence="2" type="ORF">HPBE_LOCUS1865</name>
</gene>
<dbReference type="PANTHER" id="PTHR21432:SF13">
    <property type="entry name" value="ACETYL-COA HYDROLASE"/>
    <property type="match status" value="1"/>
</dbReference>
<feature type="domain" description="Acetyl-CoA hydrolase/transferase C-terminal" evidence="1">
    <location>
        <begin position="69"/>
        <end position="134"/>
    </location>
</feature>
<evidence type="ECO:0000313" key="3">
    <source>
        <dbReference type="Proteomes" id="UP000050761"/>
    </source>
</evidence>
<protein>
    <submittedName>
        <fullName evidence="4">AcetylCoA_hyd_C domain-containing protein</fullName>
    </submittedName>
</protein>
<dbReference type="AlphaFoldDB" id="A0A183F6S2"/>
<dbReference type="InterPro" id="IPR037171">
    <property type="entry name" value="NagB/RpiA_transferase-like"/>
</dbReference>
<dbReference type="Gene3D" id="3.30.750.70">
    <property type="entry name" value="4-hydroxybutyrate coenzyme like domains"/>
    <property type="match status" value="1"/>
</dbReference>
<dbReference type="PANTHER" id="PTHR21432">
    <property type="entry name" value="ACETYL-COA HYDROLASE-RELATED"/>
    <property type="match status" value="1"/>
</dbReference>
<dbReference type="Gene3D" id="3.40.1080.20">
    <property type="entry name" value="Acetyl-CoA hydrolase/transferase C-terminal domain"/>
    <property type="match status" value="1"/>
</dbReference>
<dbReference type="GO" id="GO:0008775">
    <property type="term" value="F:acetate CoA-transferase activity"/>
    <property type="evidence" value="ECO:0007669"/>
    <property type="project" value="InterPro"/>
</dbReference>
<keyword evidence="3" id="KW-1185">Reference proteome</keyword>
<dbReference type="InterPro" id="IPR026888">
    <property type="entry name" value="AcetylCoA_hyd_C"/>
</dbReference>
<evidence type="ECO:0000313" key="4">
    <source>
        <dbReference type="WBParaSite" id="HPBE_0000186401-mRNA-1"/>
    </source>
</evidence>
<sequence>MQLLEATFPLSGIGAIPDSTLAAMKNHKDLGIHTELLGNGVMDLIERGVINNSKKAVLPGKVVTSFAFGTQEFYRFLHNNPMFHFECCSWTNHSDIVRANSKMVCINSGIEIDITGQIASESIGTQFYSGETGSRCGFRGA</sequence>
<dbReference type="WBParaSite" id="HPBE_0000186401-mRNA-1">
    <property type="protein sequence ID" value="HPBE_0000186401-mRNA-1"/>
    <property type="gene ID" value="HPBE_0000186401"/>
</dbReference>
<dbReference type="EMBL" id="UZAH01002339">
    <property type="protein sequence ID" value="VDO21769.1"/>
    <property type="molecule type" value="Genomic_DNA"/>
</dbReference>
<dbReference type="GO" id="GO:0005739">
    <property type="term" value="C:mitochondrion"/>
    <property type="evidence" value="ECO:0007669"/>
    <property type="project" value="TreeGrafter"/>
</dbReference>
<accession>A0A183F6S2</accession>
<reference evidence="4" key="2">
    <citation type="submission" date="2019-09" db="UniProtKB">
        <authorList>
            <consortium name="WormBaseParasite"/>
        </authorList>
    </citation>
    <scope>IDENTIFICATION</scope>
</reference>
<evidence type="ECO:0000313" key="2">
    <source>
        <dbReference type="EMBL" id="VDO21769.1"/>
    </source>
</evidence>
<organism evidence="3 4">
    <name type="scientific">Heligmosomoides polygyrus</name>
    <name type="common">Parasitic roundworm</name>
    <dbReference type="NCBI Taxonomy" id="6339"/>
    <lineage>
        <taxon>Eukaryota</taxon>
        <taxon>Metazoa</taxon>
        <taxon>Ecdysozoa</taxon>
        <taxon>Nematoda</taxon>
        <taxon>Chromadorea</taxon>
        <taxon>Rhabditida</taxon>
        <taxon>Rhabditina</taxon>
        <taxon>Rhabditomorpha</taxon>
        <taxon>Strongyloidea</taxon>
        <taxon>Heligmosomidae</taxon>
        <taxon>Heligmosomoides</taxon>
    </lineage>
</organism>